<dbReference type="AlphaFoldDB" id="E7DQ81"/>
<sequence>MKKGKRGKGKGERERSNLKALVLNMNTAKLSHYVSNQSSFLFSILKNKGFIHCGEKLFILSFPFPLTLSPFPLFGVAL</sequence>
<gene>
    <name evidence="1" type="ORF">Nfla_7704</name>
</gene>
<reference evidence="1" key="1">
    <citation type="journal article" date="2011" name="Acta Physiol. Plant.">
        <title>An investigation on the genetic background of Nostoc flagelliforme by similarity analysis of its partial genomic DNA and phylogenetic comparison of deduced related species.</title>
        <authorList>
            <person name="Gao X."/>
            <person name="Liu K."/>
            <person name="Qiu B.S."/>
        </authorList>
    </citation>
    <scope>NUCLEOTIDE SEQUENCE</scope>
    <source>
        <strain evidence="1">Sunitezuoqi</strain>
    </source>
</reference>
<organism evidence="1">
    <name type="scientific">Nostoc flagelliforme str. Sunitezuoqi</name>
    <dbReference type="NCBI Taxonomy" id="676037"/>
    <lineage>
        <taxon>Bacteria</taxon>
        <taxon>Bacillati</taxon>
        <taxon>Cyanobacteriota</taxon>
        <taxon>Cyanophyceae</taxon>
        <taxon>Nostocales</taxon>
        <taxon>Nostocaceae</taxon>
        <taxon>Nostoc</taxon>
    </lineage>
</organism>
<accession>E7DQ81</accession>
<dbReference type="EMBL" id="HQ291149">
    <property type="protein sequence ID" value="ADO19239.1"/>
    <property type="molecule type" value="Genomic_DNA"/>
</dbReference>
<evidence type="ECO:0000313" key="1">
    <source>
        <dbReference type="EMBL" id="ADO19239.1"/>
    </source>
</evidence>
<name>E7DQ81_9NOSO</name>
<proteinExistence type="predicted"/>
<protein>
    <submittedName>
        <fullName evidence="1">Uncharacterized protein</fullName>
    </submittedName>
</protein>